<name>A0A1V9YZ16_9STRA</name>
<dbReference type="STRING" id="74557.A0A1V9YZ16"/>
<evidence type="ECO:0000256" key="2">
    <source>
        <dbReference type="ARBA" id="ARBA00022448"/>
    </source>
</evidence>
<accession>A0A1V9YZ16</accession>
<dbReference type="PANTHER" id="PTHR31585:SF5">
    <property type="entry name" value="RNA-BINDING S4 DOMAIN-CONTAINING PROTEIN"/>
    <property type="match status" value="1"/>
</dbReference>
<comment type="caution">
    <text evidence="7">The sequence shown here is derived from an EMBL/GenBank/DDBJ whole genome shotgun (WGS) entry which is preliminary data.</text>
</comment>
<protein>
    <submittedName>
        <fullName evidence="7">Transmembrane protein</fullName>
    </submittedName>
</protein>
<feature type="transmembrane region" description="Helical" evidence="6">
    <location>
        <begin position="103"/>
        <end position="127"/>
    </location>
</feature>
<dbReference type="AlphaFoldDB" id="A0A1V9YZ16"/>
<reference evidence="7 8" key="1">
    <citation type="journal article" date="2014" name="Genome Biol. Evol.">
        <title>The secreted proteins of Achlya hypogyna and Thraustotheca clavata identify the ancestral oomycete secretome and reveal gene acquisitions by horizontal gene transfer.</title>
        <authorList>
            <person name="Misner I."/>
            <person name="Blouin N."/>
            <person name="Leonard G."/>
            <person name="Richards T.A."/>
            <person name="Lane C.E."/>
        </authorList>
    </citation>
    <scope>NUCLEOTIDE SEQUENCE [LARGE SCALE GENOMIC DNA]</scope>
    <source>
        <strain evidence="7 8">ATCC 34112</strain>
    </source>
</reference>
<keyword evidence="2" id="KW-0813">Transport</keyword>
<dbReference type="GO" id="GO:0016020">
    <property type="term" value="C:membrane"/>
    <property type="evidence" value="ECO:0007669"/>
    <property type="project" value="UniProtKB-SubCell"/>
</dbReference>
<sequence>VGTYVIVELAEEGNEGAMYGLLTTITNIPGPFGSMITNVIDANLVVDSDSIQADTHEARNGVMYSYIIAYCFTLTGCLSVILLPPRKAAVAELKQHGGKYPRLAAFIFFVFFVILFTSLTGTFASMFDSTNCFALAGGSGCPPGTSQLYLLGIFIPSALVLIAGMFIKYKYS</sequence>
<evidence type="ECO:0000313" key="8">
    <source>
        <dbReference type="Proteomes" id="UP000243217"/>
    </source>
</evidence>
<feature type="transmembrane region" description="Helical" evidence="6">
    <location>
        <begin position="63"/>
        <end position="83"/>
    </location>
</feature>
<gene>
    <name evidence="7" type="ORF">THRCLA_09159</name>
</gene>
<evidence type="ECO:0000313" key="7">
    <source>
        <dbReference type="EMBL" id="OQR90897.1"/>
    </source>
</evidence>
<evidence type="ECO:0000256" key="4">
    <source>
        <dbReference type="ARBA" id="ARBA00022989"/>
    </source>
</evidence>
<evidence type="ECO:0000256" key="3">
    <source>
        <dbReference type="ARBA" id="ARBA00022692"/>
    </source>
</evidence>
<dbReference type="Proteomes" id="UP000243217">
    <property type="component" value="Unassembled WGS sequence"/>
</dbReference>
<keyword evidence="3 6" id="KW-0812">Transmembrane</keyword>
<feature type="transmembrane region" description="Helical" evidence="6">
    <location>
        <begin position="147"/>
        <end position="167"/>
    </location>
</feature>
<evidence type="ECO:0000256" key="1">
    <source>
        <dbReference type="ARBA" id="ARBA00004141"/>
    </source>
</evidence>
<keyword evidence="4 6" id="KW-1133">Transmembrane helix</keyword>
<keyword evidence="5 6" id="KW-0472">Membrane</keyword>
<comment type="subcellular location">
    <subcellularLocation>
        <location evidence="1">Membrane</location>
        <topology evidence="1">Multi-pass membrane protein</topology>
    </subcellularLocation>
</comment>
<keyword evidence="8" id="KW-1185">Reference proteome</keyword>
<proteinExistence type="predicted"/>
<dbReference type="EMBL" id="JNBS01002478">
    <property type="protein sequence ID" value="OQR90897.1"/>
    <property type="molecule type" value="Genomic_DNA"/>
</dbReference>
<feature type="non-terminal residue" evidence="7">
    <location>
        <position position="1"/>
    </location>
</feature>
<organism evidence="7 8">
    <name type="scientific">Thraustotheca clavata</name>
    <dbReference type="NCBI Taxonomy" id="74557"/>
    <lineage>
        <taxon>Eukaryota</taxon>
        <taxon>Sar</taxon>
        <taxon>Stramenopiles</taxon>
        <taxon>Oomycota</taxon>
        <taxon>Saprolegniomycetes</taxon>
        <taxon>Saprolegniales</taxon>
        <taxon>Achlyaceae</taxon>
        <taxon>Thraustotheca</taxon>
    </lineage>
</organism>
<dbReference type="InterPro" id="IPR039309">
    <property type="entry name" value="BT1"/>
</dbReference>
<evidence type="ECO:0000256" key="6">
    <source>
        <dbReference type="SAM" id="Phobius"/>
    </source>
</evidence>
<dbReference type="PANTHER" id="PTHR31585">
    <property type="entry name" value="FOLATE-BIOPTERIN TRANSPORTER 1, CHLOROPLASTIC"/>
    <property type="match status" value="1"/>
</dbReference>
<evidence type="ECO:0000256" key="5">
    <source>
        <dbReference type="ARBA" id="ARBA00023136"/>
    </source>
</evidence>